<dbReference type="SUPFAM" id="SSF51197">
    <property type="entry name" value="Clavaminate synthase-like"/>
    <property type="match status" value="2"/>
</dbReference>
<sequence>MHLVNHGIMDKLIDHVKTIGKAFFNHPVEKKEKYANDQASGNVQRYCRDTFEILSNGKYKSILHIRLVNKEKVMISWAVFLSPKEKIVLKPSPENVSKGTAYQQSLSNSTPPLLPRSSLPEKVFSLIMQKTLQHSISQ</sequence>
<keyword evidence="2" id="KW-0408">Iron</keyword>
<keyword evidence="6" id="KW-1185">Reference proteome</keyword>
<reference evidence="5" key="1">
    <citation type="submission" date="2023-05" db="EMBL/GenBank/DDBJ databases">
        <authorList>
            <person name="Huff M."/>
        </authorList>
    </citation>
    <scope>NUCLEOTIDE SEQUENCE</scope>
</reference>
<accession>A0AAD1YY11</accession>
<dbReference type="AlphaFoldDB" id="A0AAD1YY11"/>
<evidence type="ECO:0000259" key="4">
    <source>
        <dbReference type="Pfam" id="PF14226"/>
    </source>
</evidence>
<dbReference type="GO" id="GO:0016706">
    <property type="term" value="F:2-oxoglutarate-dependent dioxygenase activity"/>
    <property type="evidence" value="ECO:0007669"/>
    <property type="project" value="UniProtKB-ARBA"/>
</dbReference>
<dbReference type="Pfam" id="PF14226">
    <property type="entry name" value="DIOX_N"/>
    <property type="match status" value="1"/>
</dbReference>
<dbReference type="Proteomes" id="UP000834106">
    <property type="component" value="Chromosome 4"/>
</dbReference>
<dbReference type="EMBL" id="OU503039">
    <property type="protein sequence ID" value="CAI9759419.1"/>
    <property type="molecule type" value="Genomic_DNA"/>
</dbReference>
<evidence type="ECO:0000313" key="5">
    <source>
        <dbReference type="EMBL" id="CAI9759419.1"/>
    </source>
</evidence>
<dbReference type="InterPro" id="IPR027443">
    <property type="entry name" value="IPNS-like_sf"/>
</dbReference>
<protein>
    <recommendedName>
        <fullName evidence="4">Non-haem dioxygenase N-terminal domain-containing protein</fullName>
    </recommendedName>
</protein>
<evidence type="ECO:0000256" key="2">
    <source>
        <dbReference type="ARBA" id="ARBA00023004"/>
    </source>
</evidence>
<organism evidence="5 6">
    <name type="scientific">Fraxinus pennsylvanica</name>
    <dbReference type="NCBI Taxonomy" id="56036"/>
    <lineage>
        <taxon>Eukaryota</taxon>
        <taxon>Viridiplantae</taxon>
        <taxon>Streptophyta</taxon>
        <taxon>Embryophyta</taxon>
        <taxon>Tracheophyta</taxon>
        <taxon>Spermatophyta</taxon>
        <taxon>Magnoliopsida</taxon>
        <taxon>eudicotyledons</taxon>
        <taxon>Gunneridae</taxon>
        <taxon>Pentapetalae</taxon>
        <taxon>asterids</taxon>
        <taxon>lamiids</taxon>
        <taxon>Lamiales</taxon>
        <taxon>Oleaceae</taxon>
        <taxon>Oleeae</taxon>
        <taxon>Fraxinus</taxon>
    </lineage>
</organism>
<keyword evidence="1" id="KW-0479">Metal-binding</keyword>
<dbReference type="GO" id="GO:0046872">
    <property type="term" value="F:metal ion binding"/>
    <property type="evidence" value="ECO:0007669"/>
    <property type="project" value="UniProtKB-KW"/>
</dbReference>
<feature type="compositionally biased region" description="Low complexity" evidence="3">
    <location>
        <begin position="105"/>
        <end position="114"/>
    </location>
</feature>
<feature type="domain" description="Non-haem dioxygenase N-terminal" evidence="4">
    <location>
        <begin position="2"/>
        <end position="65"/>
    </location>
</feature>
<dbReference type="PANTHER" id="PTHR47990">
    <property type="entry name" value="2-OXOGLUTARATE (2OG) AND FE(II)-DEPENDENT OXYGENASE SUPERFAMILY PROTEIN-RELATED"/>
    <property type="match status" value="1"/>
</dbReference>
<dbReference type="InterPro" id="IPR026992">
    <property type="entry name" value="DIOX_N"/>
</dbReference>
<feature type="region of interest" description="Disordered" evidence="3">
    <location>
        <begin position="95"/>
        <end position="114"/>
    </location>
</feature>
<gene>
    <name evidence="5" type="ORF">FPE_LOCUS6849</name>
</gene>
<dbReference type="Gene3D" id="2.60.120.330">
    <property type="entry name" value="B-lactam Antibiotic, Isopenicillin N Synthase, Chain"/>
    <property type="match status" value="2"/>
</dbReference>
<feature type="compositionally biased region" description="Polar residues" evidence="3">
    <location>
        <begin position="95"/>
        <end position="104"/>
    </location>
</feature>
<evidence type="ECO:0000256" key="1">
    <source>
        <dbReference type="ARBA" id="ARBA00022723"/>
    </source>
</evidence>
<name>A0AAD1YY11_9LAMI</name>
<proteinExistence type="predicted"/>
<evidence type="ECO:0000313" key="6">
    <source>
        <dbReference type="Proteomes" id="UP000834106"/>
    </source>
</evidence>
<dbReference type="InterPro" id="IPR050231">
    <property type="entry name" value="Iron_ascorbate_oxido_reductase"/>
</dbReference>
<evidence type="ECO:0000256" key="3">
    <source>
        <dbReference type="SAM" id="MobiDB-lite"/>
    </source>
</evidence>